<dbReference type="GO" id="GO:0017061">
    <property type="term" value="F:S-methyl-5-thioadenosine phosphorylase activity"/>
    <property type="evidence" value="ECO:0007669"/>
    <property type="project" value="UniProtKB-UniRule"/>
</dbReference>
<feature type="binding site" evidence="3">
    <location>
        <position position="189"/>
    </location>
    <ligand>
        <name>phosphate</name>
        <dbReference type="ChEBI" id="CHEBI:43474"/>
    </ligand>
</feature>
<comment type="similarity">
    <text evidence="3">Belongs to the PNP/MTAP phosphorylase family. MTAP subfamily.</text>
</comment>
<evidence type="ECO:0000259" key="4">
    <source>
        <dbReference type="Pfam" id="PF01048"/>
    </source>
</evidence>
<dbReference type="EMBL" id="CP054038">
    <property type="protein sequence ID" value="QKJ19403.1"/>
    <property type="molecule type" value="Genomic_DNA"/>
</dbReference>
<dbReference type="GO" id="GO:0006166">
    <property type="term" value="P:purine ribonucleoside salvage"/>
    <property type="evidence" value="ECO:0007669"/>
    <property type="project" value="UniProtKB-KW"/>
</dbReference>
<accession>A0A7D4UBC1</accession>
<dbReference type="CDD" id="cd09010">
    <property type="entry name" value="MTAP_SsMTAPII_like_MTIP"/>
    <property type="match status" value="1"/>
</dbReference>
<feature type="binding site" evidence="3">
    <location>
        <position position="188"/>
    </location>
    <ligand>
        <name>substrate</name>
    </ligand>
</feature>
<comment type="caution">
    <text evidence="3">Lacks conserved residue(s) required for the propagation of feature annotation.</text>
</comment>
<dbReference type="InterPro" id="IPR010044">
    <property type="entry name" value="MTAP"/>
</dbReference>
<protein>
    <recommendedName>
        <fullName evidence="3">S-methyl-5'-thioadenosine phosphorylase</fullName>
        <ecNumber evidence="3">2.4.2.28</ecNumber>
    </recommendedName>
    <alternativeName>
        <fullName evidence="3">5'-methylthioadenosine phosphorylase</fullName>
        <shortName evidence="3">MTA phosphorylase</shortName>
        <shortName evidence="3">MTAP</shortName>
    </alternativeName>
</protein>
<dbReference type="InterPro" id="IPR035994">
    <property type="entry name" value="Nucleoside_phosphorylase_sf"/>
</dbReference>
<dbReference type="Proteomes" id="UP000502498">
    <property type="component" value="Chromosome"/>
</dbReference>
<evidence type="ECO:0000313" key="5">
    <source>
        <dbReference type="EMBL" id="QKJ19403.1"/>
    </source>
</evidence>
<dbReference type="InterPro" id="IPR000845">
    <property type="entry name" value="Nucleoside_phosphorylase_d"/>
</dbReference>
<sequence length="282" mass="29489">MDADAGVVLGIVGGTGMEGAFDQWEERVEVATPFGDPSAPVAIGRVRGRRVAFLPRHGGAHSLPPGRVPYRANLWALASLGVRAVVSSAAVGSLDPRFPPGSLVLPDQLLDRTRRRVDTYFDGEAGDEGPVRHLPLADPFCPVLAAVAREAVPAARAGATVAVIEGPRFSTRAESRALRAAGADLVNMTLAPEVPLAAELGIGVATVCVVTDMDAGADAADQERVDAAKVYERFARALPRVLSALESVIEAIPADYPGRELLDPDARAQVLARPTSARGLRG</sequence>
<dbReference type="EC" id="2.4.2.28" evidence="3"/>
<name>A0A7D4UBC1_9MICO</name>
<evidence type="ECO:0000313" key="6">
    <source>
        <dbReference type="Proteomes" id="UP000502498"/>
    </source>
</evidence>
<dbReference type="RefSeq" id="WP_172989843.1">
    <property type="nucleotide sequence ID" value="NZ_CP054038.1"/>
</dbReference>
<evidence type="ECO:0000256" key="1">
    <source>
        <dbReference type="ARBA" id="ARBA00022676"/>
    </source>
</evidence>
<feature type="binding site" evidence="3">
    <location>
        <position position="15"/>
    </location>
    <ligand>
        <name>phosphate</name>
        <dbReference type="ChEBI" id="CHEBI:43474"/>
    </ligand>
</feature>
<organism evidence="5 6">
    <name type="scientific">Microbacterium hominis</name>
    <dbReference type="NCBI Taxonomy" id="162426"/>
    <lineage>
        <taxon>Bacteria</taxon>
        <taxon>Bacillati</taxon>
        <taxon>Actinomycetota</taxon>
        <taxon>Actinomycetes</taxon>
        <taxon>Micrococcales</taxon>
        <taxon>Microbacteriaceae</taxon>
        <taxon>Microbacterium</taxon>
    </lineage>
</organism>
<evidence type="ECO:0000256" key="3">
    <source>
        <dbReference type="HAMAP-Rule" id="MF_01963"/>
    </source>
</evidence>
<feature type="binding site" evidence="3">
    <location>
        <begin position="212"/>
        <end position="214"/>
    </location>
    <ligand>
        <name>substrate</name>
    </ligand>
</feature>
<gene>
    <name evidence="3" type="primary">mtnP</name>
    <name evidence="5" type="ORF">HQM25_08500</name>
</gene>
<comment type="function">
    <text evidence="3">Catalyzes the reversible phosphorylation of S-methyl-5'-thioadenosine (MTA) to adenine and 5-methylthioribose-1-phosphate. Involved in the breakdown of MTA, a major by-product of polyamine biosynthesis. Responsible for the first step in the methionine salvage pathway after MTA has been generated from S-adenosylmethionine. Has broad substrate specificity with 6-aminopurine nucleosides as preferred substrates.</text>
</comment>
<feature type="site" description="Important for substrate specificity" evidence="3">
    <location>
        <position position="170"/>
    </location>
</feature>
<dbReference type="GO" id="GO:0005829">
    <property type="term" value="C:cytosol"/>
    <property type="evidence" value="ECO:0007669"/>
    <property type="project" value="TreeGrafter"/>
</dbReference>
<evidence type="ECO:0000256" key="2">
    <source>
        <dbReference type="ARBA" id="ARBA00022679"/>
    </source>
</evidence>
<dbReference type="Gene3D" id="3.40.50.1580">
    <property type="entry name" value="Nucleoside phosphorylase domain"/>
    <property type="match status" value="1"/>
</dbReference>
<dbReference type="SUPFAM" id="SSF53167">
    <property type="entry name" value="Purine and uridine phosphorylases"/>
    <property type="match status" value="1"/>
</dbReference>
<comment type="subunit">
    <text evidence="3">Homohexamer. Dimer of a homotrimer.</text>
</comment>
<dbReference type="PANTHER" id="PTHR42679:SF2">
    <property type="entry name" value="S-METHYL-5'-THIOADENOSINE PHOSPHORYLASE"/>
    <property type="match status" value="1"/>
</dbReference>
<keyword evidence="1 3" id="KW-0328">Glycosyltransferase</keyword>
<comment type="pathway">
    <text evidence="3">Amino-acid biosynthesis; L-methionine biosynthesis via salvage pathway; S-methyl-5-thio-alpha-D-ribose 1-phosphate from S-methyl-5'-thioadenosine (phosphorylase route): step 1/1.</text>
</comment>
<proteinExistence type="inferred from homology"/>
<feature type="binding site" evidence="3">
    <location>
        <begin position="56"/>
        <end position="57"/>
    </location>
    <ligand>
        <name>phosphate</name>
        <dbReference type="ChEBI" id="CHEBI:43474"/>
    </ligand>
</feature>
<dbReference type="PANTHER" id="PTHR42679">
    <property type="entry name" value="S-METHYL-5'-THIOADENOSINE PHOSPHORYLASE"/>
    <property type="match status" value="1"/>
</dbReference>
<keyword evidence="3" id="KW-0660">Purine salvage</keyword>
<feature type="domain" description="Nucleoside phosphorylase" evidence="4">
    <location>
        <begin position="9"/>
        <end position="244"/>
    </location>
</feature>
<dbReference type="UniPathway" id="UPA00904">
    <property type="reaction ID" value="UER00873"/>
</dbReference>
<dbReference type="HAMAP" id="MF_01963">
    <property type="entry name" value="MTAP"/>
    <property type="match status" value="1"/>
</dbReference>
<dbReference type="AlphaFoldDB" id="A0A7D4UBC1"/>
<dbReference type="Pfam" id="PF01048">
    <property type="entry name" value="PNP_UDP_1"/>
    <property type="match status" value="1"/>
</dbReference>
<dbReference type="GO" id="GO:0019509">
    <property type="term" value="P:L-methionine salvage from methylthioadenosine"/>
    <property type="evidence" value="ECO:0007669"/>
    <property type="project" value="UniProtKB-UniRule"/>
</dbReference>
<comment type="catalytic activity">
    <reaction evidence="3">
        <text>S-methyl-5'-thioadenosine + phosphate = 5-(methylsulfanyl)-alpha-D-ribose 1-phosphate + adenine</text>
        <dbReference type="Rhea" id="RHEA:11852"/>
        <dbReference type="ChEBI" id="CHEBI:16708"/>
        <dbReference type="ChEBI" id="CHEBI:17509"/>
        <dbReference type="ChEBI" id="CHEBI:43474"/>
        <dbReference type="ChEBI" id="CHEBI:58533"/>
        <dbReference type="EC" id="2.4.2.28"/>
    </reaction>
</comment>
<feature type="site" description="Important for substrate specificity" evidence="3">
    <location>
        <position position="227"/>
    </location>
</feature>
<keyword evidence="2 3" id="KW-0808">Transferase</keyword>
<reference evidence="5 6" key="1">
    <citation type="submission" date="2020-05" db="EMBL/GenBank/DDBJ databases">
        <title>Strain PA2F3 complete genome.</title>
        <authorList>
            <person name="Kim Y.-S."/>
            <person name="Kim S.-J."/>
            <person name="Jung H.-k."/>
            <person name="Kim S.-E."/>
            <person name="Kim K.-H."/>
        </authorList>
    </citation>
    <scope>NUCLEOTIDE SEQUENCE [LARGE SCALE GENOMIC DNA]</scope>
    <source>
        <strain evidence="5 6">PA2F3</strain>
    </source>
</reference>